<evidence type="ECO:0000313" key="1">
    <source>
        <dbReference type="EMBL" id="CEK53998.1"/>
    </source>
</evidence>
<reference evidence="1" key="1">
    <citation type="submission" date="2014-12" db="EMBL/GenBank/DDBJ databases">
        <title>Insight into the proteome of Arion vulgaris.</title>
        <authorList>
            <person name="Aradska J."/>
            <person name="Bulat T."/>
            <person name="Smidak R."/>
            <person name="Sarate P."/>
            <person name="Gangsoo J."/>
            <person name="Sialana F."/>
            <person name="Bilban M."/>
            <person name="Lubec G."/>
        </authorList>
    </citation>
    <scope>NUCLEOTIDE SEQUENCE</scope>
    <source>
        <tissue evidence="1">Skin</tissue>
    </source>
</reference>
<feature type="non-terminal residue" evidence="1">
    <location>
        <position position="1"/>
    </location>
</feature>
<proteinExistence type="predicted"/>
<sequence>SDNIDPGQIVRLVNDISLLEQFLESFSNASTSRGNRTLRLSDILTSRENLQLLVANQSINISERAINTLLNASLNMQKIRTVITGNNRTQLESLIAFVDNIRQLGAINASNNATSQE</sequence>
<protein>
    <submittedName>
        <fullName evidence="1">Uncharacterized protein</fullName>
    </submittedName>
</protein>
<feature type="non-terminal residue" evidence="1">
    <location>
        <position position="117"/>
    </location>
</feature>
<name>A0A0B6YD10_9EUPU</name>
<organism evidence="1">
    <name type="scientific">Arion vulgaris</name>
    <dbReference type="NCBI Taxonomy" id="1028688"/>
    <lineage>
        <taxon>Eukaryota</taxon>
        <taxon>Metazoa</taxon>
        <taxon>Spiralia</taxon>
        <taxon>Lophotrochozoa</taxon>
        <taxon>Mollusca</taxon>
        <taxon>Gastropoda</taxon>
        <taxon>Heterobranchia</taxon>
        <taxon>Euthyneura</taxon>
        <taxon>Panpulmonata</taxon>
        <taxon>Eupulmonata</taxon>
        <taxon>Stylommatophora</taxon>
        <taxon>Helicina</taxon>
        <taxon>Arionoidea</taxon>
        <taxon>Arionidae</taxon>
        <taxon>Arion</taxon>
    </lineage>
</organism>
<gene>
    <name evidence="1" type="primary">ORF21730</name>
</gene>
<accession>A0A0B6YD10</accession>
<dbReference type="EMBL" id="HACG01007133">
    <property type="protein sequence ID" value="CEK53998.1"/>
    <property type="molecule type" value="Transcribed_RNA"/>
</dbReference>
<dbReference type="AlphaFoldDB" id="A0A0B6YD10"/>